<dbReference type="Pfam" id="PF05990">
    <property type="entry name" value="DUF900"/>
    <property type="match status" value="1"/>
</dbReference>
<comment type="caution">
    <text evidence="1">The sequence shown here is derived from an EMBL/GenBank/DDBJ whole genome shotgun (WGS) entry which is preliminary data.</text>
</comment>
<dbReference type="RefSeq" id="WP_171580758.1">
    <property type="nucleotide sequence ID" value="NZ_JAAVLX010000005.1"/>
</dbReference>
<dbReference type="SUPFAM" id="SSF53474">
    <property type="entry name" value="alpha/beta-Hydrolases"/>
    <property type="match status" value="1"/>
</dbReference>
<dbReference type="AlphaFoldDB" id="A0A7Y4GT42"/>
<dbReference type="PANTHER" id="PTHR36513:SF1">
    <property type="entry name" value="TRANSMEMBRANE PROTEIN"/>
    <property type="match status" value="1"/>
</dbReference>
<dbReference type="InterPro" id="IPR029058">
    <property type="entry name" value="AB_hydrolase_fold"/>
</dbReference>
<dbReference type="InterPro" id="IPR010297">
    <property type="entry name" value="DUF900_hydrolase"/>
</dbReference>
<name>A0A7Y4GT42_9BRAD</name>
<proteinExistence type="predicted"/>
<keyword evidence="1" id="KW-0378">Hydrolase</keyword>
<accession>A0A7Y4GT42</accession>
<sequence>MRGKLRVLVISFAIWFGCTWTALAQLTPGAAIPIVGNYVSSLQAGNIPALQQLAEPFLFQYVMQQTTGTGIYPIVRDLGSITYIQLGSTVSSFSFTAQVQHRNGQSEWQFVLDTIRPIIRAANLLKVIFPAPALPGVPTLRNETSEACRRFPGMCGSGGVIARAENQFGHANAFPSRIPSAPTPPPASTPQNLTVDMPCQNPPAACGARQRIFSNDPRLVEFLFVTDRVPKNGAQAVSFTGDRQGTLTFGAASVHVPETHRMGRIELPSVWKVFGIELRHEPLDERKHFVIRQLQIMTIDTWADLIRRTQAKSALIFVHGFNTSFEDGVLRNAQIIYDLDYRGLSILYSWSSRGAALDYRYDLDSAYAGREGFITLLRMLRDSFGIERVDVLAHSMGNLLVLDALKNSSATGSPARVDELIMASPDVPRDVFERQLPDIQRISSGTTLYASGADKALAASKLLAVYSRAGDVPRAGLPVILPGLDTIDVTEIGDELLGLNHTEFATNRSVMDDLKILLDTRRRASRLSQIRRIQKRQSDHAIGDTFPEISRHRLGWLRTRLSIGGDRTQARFS</sequence>
<organism evidence="1 2">
    <name type="scientific">Bradyrhizobium australiense</name>
    <dbReference type="NCBI Taxonomy" id="2721161"/>
    <lineage>
        <taxon>Bacteria</taxon>
        <taxon>Pseudomonadati</taxon>
        <taxon>Pseudomonadota</taxon>
        <taxon>Alphaproteobacteria</taxon>
        <taxon>Hyphomicrobiales</taxon>
        <taxon>Nitrobacteraceae</taxon>
        <taxon>Bradyrhizobium</taxon>
    </lineage>
</organism>
<protein>
    <submittedName>
        <fullName evidence="1">Alpha/beta hydrolase</fullName>
    </submittedName>
</protein>
<dbReference type="EMBL" id="JAAVLX010000005">
    <property type="protein sequence ID" value="NOJ41514.1"/>
    <property type="molecule type" value="Genomic_DNA"/>
</dbReference>
<reference evidence="1 2" key="1">
    <citation type="submission" date="2020-03" db="EMBL/GenBank/DDBJ databases">
        <title>Bradyrhizobium diversity isolated from nodules of Indigofera sp.</title>
        <authorList>
            <person name="Klepa M."/>
            <person name="Helene L."/>
            <person name="Hungria M."/>
        </authorList>
    </citation>
    <scope>NUCLEOTIDE SEQUENCE [LARGE SCALE GENOMIC DNA]</scope>
    <source>
        <strain evidence="1 2">WSM 1791</strain>
    </source>
</reference>
<dbReference type="PROSITE" id="PS51257">
    <property type="entry name" value="PROKAR_LIPOPROTEIN"/>
    <property type="match status" value="1"/>
</dbReference>
<evidence type="ECO:0000313" key="1">
    <source>
        <dbReference type="EMBL" id="NOJ41514.1"/>
    </source>
</evidence>
<gene>
    <name evidence="1" type="ORF">HCN58_18260</name>
</gene>
<dbReference type="Proteomes" id="UP000544122">
    <property type="component" value="Unassembled WGS sequence"/>
</dbReference>
<evidence type="ECO:0000313" key="2">
    <source>
        <dbReference type="Proteomes" id="UP000544122"/>
    </source>
</evidence>
<dbReference type="PANTHER" id="PTHR36513">
    <property type="entry name" value="ABC TRANSMEMBRANE TYPE-1 DOMAIN-CONTAINING PROTEIN"/>
    <property type="match status" value="1"/>
</dbReference>
<dbReference type="Gene3D" id="3.40.50.1820">
    <property type="entry name" value="alpha/beta hydrolase"/>
    <property type="match status" value="1"/>
</dbReference>
<dbReference type="GO" id="GO:0016787">
    <property type="term" value="F:hydrolase activity"/>
    <property type="evidence" value="ECO:0007669"/>
    <property type="project" value="UniProtKB-KW"/>
</dbReference>
<keyword evidence="2" id="KW-1185">Reference proteome</keyword>